<dbReference type="EMBL" id="JAIZAY010000001">
    <property type="protein sequence ID" value="KAJ8048917.1"/>
    <property type="molecule type" value="Genomic_DNA"/>
</dbReference>
<evidence type="ECO:0000256" key="3">
    <source>
        <dbReference type="ARBA" id="ARBA00022679"/>
    </source>
</evidence>
<proteinExistence type="inferred from homology"/>
<keyword evidence="3" id="KW-0808">Transferase</keyword>
<dbReference type="AlphaFoldDB" id="A0A9Q1CNE2"/>
<dbReference type="GO" id="GO:0001733">
    <property type="term" value="F:galactosylceramide sulfotransferase activity"/>
    <property type="evidence" value="ECO:0007669"/>
    <property type="project" value="InterPro"/>
</dbReference>
<sequence>MIKNGLLKEHVVWRRECIMKQENQDDNYLFMGNITRKLMKVRAPLTSSLLLVKGDVTVPDLKDQSCGGIVTRVAYIKTHKTGSTTVGHIMNRFGYLRNLSFVLNKRRWNSHLVYKLITRDSPRNDFLKPLRVKEGDYARYKYDMITVHIRYNREVMESFMKPNTRYITVIRDPGMQFESAFVHFQFDDAFPFLIKHRLLSANVDDRLKEWFRHPKDYLKRLKELSWEGVKGLRYFYAKNNQIYDLGLNTEYHTDTGKVMEYISKLDKELDFVLITEYLEESLLVLKKQFCWNLEDILFISKNQRSEKAKSATISEYMLHKIRAWNAVDLQLYQHFNATLWKKVRLYGEDFQRDLQQFLIYLAKNSLFFVDDELSSPDILMRPVKIQYVKFHSYFLAIAVFYISANRLKKIISQRIKQENQDDNYLFMGNMTTKLMKVPAPLTSSPLLIKDDVTLSDLQDQSCTGIVSRVAYIKTHKTGSTTVGHIMNRFGYLRNLSFVLNKRQWNGHLVYKQITRDSPRNDFLKPLTVKAGDYAHYKYDMITVHIRYNREVMKSFMKPNTQYITVIRDPGMQFESAFVHFQFDDAFPFLIKHRLLSASVGDRLKEWFRHPNDYWKRLKELSWEGAKGLRYFYAKNNQIYDLGLNTEYHADTGKVMEYISILDQELDFVLITEYLEESLLVLKKQFCWNLEDILFISKNQRSEKAKSVTISEYMLHKIRAWNAIDLQLYQHFNATLWKKVRLYGEDFQRDLQQFRERLLDVFNNCTNGQYFKRQGRHFQNVNYKPIKNSGEFCRLIAESKASLMSRVRKRQLTDKSH</sequence>
<comment type="subcellular location">
    <subcellularLocation>
        <location evidence="1">Golgi apparatus membrane</location>
        <topology evidence="1">Single-pass type II membrane protein</topology>
    </subcellularLocation>
</comment>
<dbReference type="Pfam" id="PF06990">
    <property type="entry name" value="Gal-3-0_sulfotr"/>
    <property type="match status" value="2"/>
</dbReference>
<dbReference type="PANTHER" id="PTHR14647:SF85">
    <property type="entry name" value="GALACTOSYLCERAMIDE SULFOTRANSFERASE-LIKE"/>
    <property type="match status" value="1"/>
</dbReference>
<organism evidence="10 11">
    <name type="scientific">Holothuria leucospilota</name>
    <name type="common">Black long sea cucumber</name>
    <name type="synonym">Mertensiothuria leucospilota</name>
    <dbReference type="NCBI Taxonomy" id="206669"/>
    <lineage>
        <taxon>Eukaryota</taxon>
        <taxon>Metazoa</taxon>
        <taxon>Echinodermata</taxon>
        <taxon>Eleutherozoa</taxon>
        <taxon>Echinozoa</taxon>
        <taxon>Holothuroidea</taxon>
        <taxon>Aspidochirotacea</taxon>
        <taxon>Aspidochirotida</taxon>
        <taxon>Holothuriidae</taxon>
        <taxon>Holothuria</taxon>
    </lineage>
</organism>
<dbReference type="InterPro" id="IPR009729">
    <property type="entry name" value="Gal-3-0_sulfotransfrase"/>
</dbReference>
<protein>
    <submittedName>
        <fullName evidence="10">Galactose-3-O-sulfotransferase 3</fullName>
    </submittedName>
</protein>
<evidence type="ECO:0000256" key="6">
    <source>
        <dbReference type="ARBA" id="ARBA00022989"/>
    </source>
</evidence>
<accession>A0A9Q1CNE2</accession>
<gene>
    <name evidence="10" type="ORF">HOLleu_01425</name>
</gene>
<dbReference type="Proteomes" id="UP001152320">
    <property type="component" value="Chromosome 1"/>
</dbReference>
<dbReference type="SUPFAM" id="SSF52540">
    <property type="entry name" value="P-loop containing nucleoside triphosphate hydrolases"/>
    <property type="match status" value="2"/>
</dbReference>
<dbReference type="PANTHER" id="PTHR14647">
    <property type="entry name" value="GALACTOSE-3-O-SULFOTRANSFERASE"/>
    <property type="match status" value="1"/>
</dbReference>
<evidence type="ECO:0000256" key="2">
    <source>
        <dbReference type="ARBA" id="ARBA00008124"/>
    </source>
</evidence>
<evidence type="ECO:0000256" key="7">
    <source>
        <dbReference type="ARBA" id="ARBA00023034"/>
    </source>
</evidence>
<keyword evidence="6" id="KW-1133">Transmembrane helix</keyword>
<comment type="caution">
    <text evidence="10">The sequence shown here is derived from an EMBL/GenBank/DDBJ whole genome shotgun (WGS) entry which is preliminary data.</text>
</comment>
<reference evidence="10" key="1">
    <citation type="submission" date="2021-10" db="EMBL/GenBank/DDBJ databases">
        <title>Tropical sea cucumber genome reveals ecological adaptation and Cuvierian tubules defense mechanism.</title>
        <authorList>
            <person name="Chen T."/>
        </authorList>
    </citation>
    <scope>NUCLEOTIDE SEQUENCE</scope>
    <source>
        <strain evidence="10">Nanhai2018</strain>
        <tissue evidence="10">Muscle</tissue>
    </source>
</reference>
<dbReference type="InterPro" id="IPR027417">
    <property type="entry name" value="P-loop_NTPase"/>
</dbReference>
<dbReference type="Gene3D" id="3.40.50.300">
    <property type="entry name" value="P-loop containing nucleotide triphosphate hydrolases"/>
    <property type="match status" value="2"/>
</dbReference>
<keyword evidence="5" id="KW-0735">Signal-anchor</keyword>
<evidence type="ECO:0000256" key="5">
    <source>
        <dbReference type="ARBA" id="ARBA00022968"/>
    </source>
</evidence>
<evidence type="ECO:0000256" key="8">
    <source>
        <dbReference type="ARBA" id="ARBA00023136"/>
    </source>
</evidence>
<keyword evidence="8" id="KW-0472">Membrane</keyword>
<dbReference type="GO" id="GO:0009247">
    <property type="term" value="P:glycolipid biosynthetic process"/>
    <property type="evidence" value="ECO:0007669"/>
    <property type="project" value="InterPro"/>
</dbReference>
<evidence type="ECO:0000256" key="1">
    <source>
        <dbReference type="ARBA" id="ARBA00004323"/>
    </source>
</evidence>
<evidence type="ECO:0000256" key="9">
    <source>
        <dbReference type="ARBA" id="ARBA00023180"/>
    </source>
</evidence>
<comment type="similarity">
    <text evidence="2">Belongs to the galactose-3-O-sulfotransferase family.</text>
</comment>
<keyword evidence="4" id="KW-0812">Transmembrane</keyword>
<name>A0A9Q1CNE2_HOLLE</name>
<dbReference type="GO" id="GO:0000139">
    <property type="term" value="C:Golgi membrane"/>
    <property type="evidence" value="ECO:0007669"/>
    <property type="project" value="UniProtKB-SubCell"/>
</dbReference>
<keyword evidence="9" id="KW-0325">Glycoprotein</keyword>
<dbReference type="OrthoDB" id="514299at2759"/>
<keyword evidence="7" id="KW-0333">Golgi apparatus</keyword>
<keyword evidence="11" id="KW-1185">Reference proteome</keyword>
<evidence type="ECO:0000256" key="4">
    <source>
        <dbReference type="ARBA" id="ARBA00022692"/>
    </source>
</evidence>
<evidence type="ECO:0000313" key="10">
    <source>
        <dbReference type="EMBL" id="KAJ8048917.1"/>
    </source>
</evidence>
<evidence type="ECO:0000313" key="11">
    <source>
        <dbReference type="Proteomes" id="UP001152320"/>
    </source>
</evidence>